<reference evidence="8 9" key="1">
    <citation type="submission" date="2016-06" db="EMBL/GenBank/DDBJ databases">
        <title>Complete genome sequence of a deep-branching marine Gamma Proteobacterium Woeseia oceani type strain XK5.</title>
        <authorList>
            <person name="Mu D."/>
            <person name="Du Z."/>
        </authorList>
    </citation>
    <scope>NUCLEOTIDE SEQUENCE [LARGE SCALE GENOMIC DNA]</scope>
    <source>
        <strain evidence="8 9">XK5</strain>
    </source>
</reference>
<protein>
    <recommendedName>
        <fullName evidence="10">TonB-dependent receptor</fullName>
    </recommendedName>
</protein>
<sequence>MHMRNLPKSLRWLMSASAIALVAPGMSTVSLAQQNRADEPIEEIITTGTRRAQRSAADSSVPIDVVSGQELENMGTTDLDDMLRNTVPSYNVTRQAISDAATLVRPATLRGLPPDNSLVLVNGKRRHRSGVIAELGGSLAAGSQGADISAIPALAIKQTEILRDGAAAQYGSDAIAGVMNFVLRDDRDGVTVEARTGEYMEGDGTLFQLSGNAGFPLGDDGFINITGQWMEQDETVRSLQRTDATNLIAAGNTAVRQPYTQLWGGPEYRDNYNVFINMGIQLTPSQELYAFGNVGGRETEGDFFYRNPNDRGGVYTAGFGGETYRAIVDTNVERGMQNYVSNCPALVSPGSGGSGPLNQAAVDADNAALAALPANCWVVNQEMPGGYTPRFGGTLEDTSIVGGIRGEFENGMSYDFSGSYGRNSVSFFLNNTWNPSNGPDGFVNGALQRDFNVGTYTQSETNFNVDFVMPIKVDAFASDLSFAFGAEYRDEVFAVRIGEEASWQDGRFAYNSGVGTNCYGDGVNCQVNGDGDPIPLADLSVGAHGFAGFSPNQAGEFGRSNVAMYGELEADIVQNFTLALALRFEDFEDFGDTTNGKISARWALTDTFAVRGSASTGFRAPTPGQSNVTKVSSTVTDGELLQRGQIPPTNQIAQFLGAEALQPEDATNFSAGMVWEISDTLNLTVDIFQIELEDRIAQTGTIDITSTPIPAGASCPNTQALPVGNESRNLARCLEEIGVPGASSLSAVSFYTNDFATTTTGVDLVATYNTDFGNAGNGSLTAAWNYTKTEVDSAGSEVSRNRVVDLEHFNPRNRGIFTYNHFVGNWRLLARASFYDDWVSSSFSSDPTPRGPNGTNYTLDCNKANFNDHCNDSQWIFDVEAGYTFSDTWSAIVGVQNLADEMGPLDQDNFDGSITSGNKYDTGTPYGFDGGFWYFRLRADFD</sequence>
<dbReference type="Gene3D" id="2.40.170.20">
    <property type="entry name" value="TonB-dependent receptor, beta-barrel domain"/>
    <property type="match status" value="1"/>
</dbReference>
<dbReference type="GO" id="GO:0009279">
    <property type="term" value="C:cell outer membrane"/>
    <property type="evidence" value="ECO:0007669"/>
    <property type="project" value="UniProtKB-SubCell"/>
</dbReference>
<dbReference type="Proteomes" id="UP000092695">
    <property type="component" value="Chromosome"/>
</dbReference>
<evidence type="ECO:0000259" key="7">
    <source>
        <dbReference type="Pfam" id="PF07715"/>
    </source>
</evidence>
<evidence type="ECO:0000256" key="1">
    <source>
        <dbReference type="ARBA" id="ARBA00004442"/>
    </source>
</evidence>
<evidence type="ECO:0000256" key="2">
    <source>
        <dbReference type="ARBA" id="ARBA00023136"/>
    </source>
</evidence>
<keyword evidence="9" id="KW-1185">Reference proteome</keyword>
<dbReference type="EMBL" id="CP016268">
    <property type="protein sequence ID" value="ANO50420.1"/>
    <property type="molecule type" value="Genomic_DNA"/>
</dbReference>
<evidence type="ECO:0000259" key="6">
    <source>
        <dbReference type="Pfam" id="PF00593"/>
    </source>
</evidence>
<keyword evidence="3" id="KW-0998">Cell outer membrane</keyword>
<evidence type="ECO:0000256" key="3">
    <source>
        <dbReference type="ARBA" id="ARBA00023237"/>
    </source>
</evidence>
<dbReference type="PANTHER" id="PTHR47234">
    <property type="match status" value="1"/>
</dbReference>
<dbReference type="KEGG" id="woc:BA177_03635"/>
<evidence type="ECO:0000256" key="5">
    <source>
        <dbReference type="SAM" id="SignalP"/>
    </source>
</evidence>
<dbReference type="STRING" id="1548547.BA177_03635"/>
<name>A0A193LD18_9GAMM</name>
<feature type="domain" description="TonB-dependent receptor plug" evidence="7">
    <location>
        <begin position="57"/>
        <end position="178"/>
    </location>
</feature>
<dbReference type="Gene3D" id="2.170.130.10">
    <property type="entry name" value="TonB-dependent receptor, plug domain"/>
    <property type="match status" value="1"/>
</dbReference>
<dbReference type="SUPFAM" id="SSF56935">
    <property type="entry name" value="Porins"/>
    <property type="match status" value="1"/>
</dbReference>
<dbReference type="PANTHER" id="PTHR47234:SF3">
    <property type="entry name" value="SECRETIN_TONB SHORT N-TERMINAL DOMAIN-CONTAINING PROTEIN"/>
    <property type="match status" value="1"/>
</dbReference>
<accession>A0A193LD18</accession>
<dbReference type="InterPro" id="IPR000531">
    <property type="entry name" value="Beta-barrel_TonB"/>
</dbReference>
<organism evidence="8 9">
    <name type="scientific">Woeseia oceani</name>
    <dbReference type="NCBI Taxonomy" id="1548547"/>
    <lineage>
        <taxon>Bacteria</taxon>
        <taxon>Pseudomonadati</taxon>
        <taxon>Pseudomonadota</taxon>
        <taxon>Gammaproteobacteria</taxon>
        <taxon>Woeseiales</taxon>
        <taxon>Woeseiaceae</taxon>
        <taxon>Woeseia</taxon>
    </lineage>
</organism>
<comment type="similarity">
    <text evidence="4">Belongs to the TonB-dependent receptor family.</text>
</comment>
<evidence type="ECO:0000256" key="4">
    <source>
        <dbReference type="RuleBase" id="RU003357"/>
    </source>
</evidence>
<comment type="subcellular location">
    <subcellularLocation>
        <location evidence="1 4">Cell outer membrane</location>
    </subcellularLocation>
</comment>
<feature type="signal peptide" evidence="5">
    <location>
        <begin position="1"/>
        <end position="32"/>
    </location>
</feature>
<keyword evidence="4" id="KW-0798">TonB box</keyword>
<keyword evidence="5" id="KW-0732">Signal</keyword>
<feature type="chain" id="PRO_5008260068" description="TonB-dependent receptor" evidence="5">
    <location>
        <begin position="33"/>
        <end position="942"/>
    </location>
</feature>
<feature type="domain" description="TonB-dependent receptor-like beta-barrel" evidence="6">
    <location>
        <begin position="392"/>
        <end position="898"/>
    </location>
</feature>
<evidence type="ECO:0008006" key="10">
    <source>
        <dbReference type="Google" id="ProtNLM"/>
    </source>
</evidence>
<keyword evidence="2 4" id="KW-0472">Membrane</keyword>
<evidence type="ECO:0000313" key="8">
    <source>
        <dbReference type="EMBL" id="ANO50420.1"/>
    </source>
</evidence>
<dbReference type="InterPro" id="IPR037066">
    <property type="entry name" value="Plug_dom_sf"/>
</dbReference>
<dbReference type="InterPro" id="IPR012910">
    <property type="entry name" value="Plug_dom"/>
</dbReference>
<dbReference type="OrthoDB" id="9815954at2"/>
<dbReference type="Pfam" id="PF00593">
    <property type="entry name" value="TonB_dep_Rec_b-barrel"/>
    <property type="match status" value="1"/>
</dbReference>
<proteinExistence type="inferred from homology"/>
<evidence type="ECO:0000313" key="9">
    <source>
        <dbReference type="Proteomes" id="UP000092695"/>
    </source>
</evidence>
<gene>
    <name evidence="8" type="ORF">BA177_03635</name>
</gene>
<dbReference type="AlphaFoldDB" id="A0A193LD18"/>
<dbReference type="Pfam" id="PF07715">
    <property type="entry name" value="Plug"/>
    <property type="match status" value="1"/>
</dbReference>
<dbReference type="InterPro" id="IPR036942">
    <property type="entry name" value="Beta-barrel_TonB_sf"/>
</dbReference>